<dbReference type="OrthoDB" id="2830174at2"/>
<protein>
    <submittedName>
        <fullName evidence="1">Uncharacterized protein</fullName>
    </submittedName>
</protein>
<keyword evidence="2" id="KW-1185">Reference proteome</keyword>
<dbReference type="RefSeq" id="WP_090842295.1">
    <property type="nucleotide sequence ID" value="NZ_FNIL01000003.1"/>
</dbReference>
<sequence>MRIKKVDKQEAERLFHSWNDTPPSEGFDIDNQALRNELTAAYNRIISMVENKKISLYYIDMKFGLELFNILYKYDQFNVRTASNNDFWRYLSIKVIPDVVYDRWGMTEARFWKEPRRIWLKVLWWYIYLSWQGNTADTESALQDNTTDEIAQLVERAGSQGYRPEVTREIMRHYGSLDKSLKSRNILLFRRLMKLNTARTETLEPGLFPEGEKAYVEELFRYFTEIKVSNN</sequence>
<gene>
    <name evidence="1" type="ORF">SAMN04488053_103258</name>
</gene>
<dbReference type="AlphaFoldDB" id="A0A1H0E9Y9"/>
<reference evidence="2" key="1">
    <citation type="submission" date="2016-10" db="EMBL/GenBank/DDBJ databases">
        <authorList>
            <person name="Varghese N."/>
            <person name="Submissions S."/>
        </authorList>
    </citation>
    <scope>NUCLEOTIDE SEQUENCE [LARGE SCALE GENOMIC DNA]</scope>
    <source>
        <strain evidence="2">CGMCC 1.10369</strain>
    </source>
</reference>
<name>A0A1H0E9Y9_9BACI</name>
<dbReference type="EMBL" id="FNIL01000003">
    <property type="protein sequence ID" value="SDN79149.1"/>
    <property type="molecule type" value="Genomic_DNA"/>
</dbReference>
<dbReference type="Pfam" id="PF19866">
    <property type="entry name" value="DUF6339"/>
    <property type="match status" value="1"/>
</dbReference>
<organism evidence="1 2">
    <name type="scientific">Alkalicoccus daliensis</name>
    <dbReference type="NCBI Taxonomy" id="745820"/>
    <lineage>
        <taxon>Bacteria</taxon>
        <taxon>Bacillati</taxon>
        <taxon>Bacillota</taxon>
        <taxon>Bacilli</taxon>
        <taxon>Bacillales</taxon>
        <taxon>Bacillaceae</taxon>
        <taxon>Alkalicoccus</taxon>
    </lineage>
</organism>
<proteinExistence type="predicted"/>
<dbReference type="Proteomes" id="UP000198778">
    <property type="component" value="Unassembled WGS sequence"/>
</dbReference>
<evidence type="ECO:0000313" key="1">
    <source>
        <dbReference type="EMBL" id="SDN79149.1"/>
    </source>
</evidence>
<dbReference type="STRING" id="745820.SAMN04488053_103258"/>
<dbReference type="InterPro" id="IPR045920">
    <property type="entry name" value="DUF6339"/>
</dbReference>
<evidence type="ECO:0000313" key="2">
    <source>
        <dbReference type="Proteomes" id="UP000198778"/>
    </source>
</evidence>
<accession>A0A1H0E9Y9</accession>